<evidence type="ECO:0000256" key="1">
    <source>
        <dbReference type="SAM" id="SignalP"/>
    </source>
</evidence>
<dbReference type="PROSITE" id="PS51318">
    <property type="entry name" value="TAT"/>
    <property type="match status" value="1"/>
</dbReference>
<dbReference type="Gene3D" id="3.40.190.10">
    <property type="entry name" value="Periplasmic binding protein-like II"/>
    <property type="match status" value="1"/>
</dbReference>
<evidence type="ECO:0000313" key="2">
    <source>
        <dbReference type="EMBL" id="HJB09134.1"/>
    </source>
</evidence>
<dbReference type="PANTHER" id="PTHR43649">
    <property type="entry name" value="ARABINOSE-BINDING PROTEIN-RELATED"/>
    <property type="match status" value="1"/>
</dbReference>
<organism evidence="2 3">
    <name type="scientific">Candidatus Brachybacterium merdavium</name>
    <dbReference type="NCBI Taxonomy" id="2838513"/>
    <lineage>
        <taxon>Bacteria</taxon>
        <taxon>Bacillati</taxon>
        <taxon>Actinomycetota</taxon>
        <taxon>Actinomycetes</taxon>
        <taxon>Micrococcales</taxon>
        <taxon>Dermabacteraceae</taxon>
        <taxon>Brachybacterium</taxon>
    </lineage>
</organism>
<dbReference type="PANTHER" id="PTHR43649:SF12">
    <property type="entry name" value="DIACETYLCHITOBIOSE BINDING PROTEIN DASA"/>
    <property type="match status" value="1"/>
</dbReference>
<evidence type="ECO:0000313" key="3">
    <source>
        <dbReference type="Proteomes" id="UP000823823"/>
    </source>
</evidence>
<dbReference type="PROSITE" id="PS51257">
    <property type="entry name" value="PROKAR_LIPOPROTEIN"/>
    <property type="match status" value="1"/>
</dbReference>
<keyword evidence="1" id="KW-0732">Signal</keyword>
<feature type="chain" id="PRO_5038650547" evidence="1">
    <location>
        <begin position="24"/>
        <end position="421"/>
    </location>
</feature>
<proteinExistence type="predicted"/>
<accession>A0A9D2LAR8</accession>
<dbReference type="EMBL" id="DWZH01000008">
    <property type="protein sequence ID" value="HJB09134.1"/>
    <property type="molecule type" value="Genomic_DNA"/>
</dbReference>
<reference evidence="2" key="2">
    <citation type="submission" date="2021-04" db="EMBL/GenBank/DDBJ databases">
        <authorList>
            <person name="Gilroy R."/>
        </authorList>
    </citation>
    <scope>NUCLEOTIDE SEQUENCE</scope>
    <source>
        <strain evidence="2">ChiHjej13B12-24818</strain>
    </source>
</reference>
<gene>
    <name evidence="2" type="ORF">H9786_01175</name>
</gene>
<dbReference type="AlphaFoldDB" id="A0A9D2LAR8"/>
<dbReference type="Proteomes" id="UP000823823">
    <property type="component" value="Unassembled WGS sequence"/>
</dbReference>
<comment type="caution">
    <text evidence="2">The sequence shown here is derived from an EMBL/GenBank/DDBJ whole genome shotgun (WGS) entry which is preliminary data.</text>
</comment>
<dbReference type="Pfam" id="PF01547">
    <property type="entry name" value="SBP_bac_1"/>
    <property type="match status" value="1"/>
</dbReference>
<feature type="signal peptide" evidence="1">
    <location>
        <begin position="1"/>
        <end position="23"/>
    </location>
</feature>
<dbReference type="InterPro" id="IPR006311">
    <property type="entry name" value="TAT_signal"/>
</dbReference>
<dbReference type="CDD" id="cd13585">
    <property type="entry name" value="PBP2_TMBP_like"/>
    <property type="match status" value="1"/>
</dbReference>
<name>A0A9D2LAR8_9MICO</name>
<reference evidence="2" key="1">
    <citation type="journal article" date="2021" name="PeerJ">
        <title>Extensive microbial diversity within the chicken gut microbiome revealed by metagenomics and culture.</title>
        <authorList>
            <person name="Gilroy R."/>
            <person name="Ravi A."/>
            <person name="Getino M."/>
            <person name="Pursley I."/>
            <person name="Horton D.L."/>
            <person name="Alikhan N.F."/>
            <person name="Baker D."/>
            <person name="Gharbi K."/>
            <person name="Hall N."/>
            <person name="Watson M."/>
            <person name="Adriaenssens E.M."/>
            <person name="Foster-Nyarko E."/>
            <person name="Jarju S."/>
            <person name="Secka A."/>
            <person name="Antonio M."/>
            <person name="Oren A."/>
            <person name="Chaudhuri R.R."/>
            <person name="La Ragione R."/>
            <person name="Hildebrand F."/>
            <person name="Pallen M.J."/>
        </authorList>
    </citation>
    <scope>NUCLEOTIDE SEQUENCE</scope>
    <source>
        <strain evidence="2">ChiHjej13B12-24818</strain>
    </source>
</reference>
<dbReference type="SUPFAM" id="SSF53850">
    <property type="entry name" value="Periplasmic binding protein-like II"/>
    <property type="match status" value="1"/>
</dbReference>
<sequence>MTATPLRRRTVLAGAGLSALAVASGCGGEQAGSGREIELWLPGPQGTVGIQHELEFYQNLLEPFMEEHGIQVALSLTPWESYEEKYLTGVSSGTGPDVGYMYTEMMGDYVQAEAIVPVDEYLSPSARERMLYLDEGTFDGHQYGVPYVVGNARGIWANTALLDRAGIDDLPATWEEFTDAAAKVQRDLDVAGVVMAWGNQARGMMNESFFPFLWQAGGEIFTEDGSSTAFNSPAGAEAAIFLRELLDVGAMPGYSSGLDGDDTEAMFLEGRAAFAPGATGQLGLFGEELAEFEFIDSLARETRATFVANDALILTEKCPDKELGTALIEFLTAGENMERFHTEVRASPPIATDEEPDPDDPFKDTYAETDMLRGLPIMPQGNATYNALYENLQQLVMGRKTPEQALSHAAAAGDAALAAGA</sequence>
<dbReference type="InterPro" id="IPR050490">
    <property type="entry name" value="Bact_solute-bd_prot1"/>
</dbReference>
<dbReference type="InterPro" id="IPR006059">
    <property type="entry name" value="SBP"/>
</dbReference>
<protein>
    <submittedName>
        <fullName evidence="2">Sugar ABC transporter substrate-binding protein</fullName>
    </submittedName>
</protein>